<keyword evidence="3" id="KW-0949">S-adenosyl-L-methionine</keyword>
<dbReference type="InterPro" id="IPR029063">
    <property type="entry name" value="SAM-dependent_MTases_sf"/>
</dbReference>
<name>A0A8H4N9E7_9PEZI</name>
<dbReference type="PROSITE" id="PS51683">
    <property type="entry name" value="SAM_OMT_II"/>
    <property type="match status" value="1"/>
</dbReference>
<dbReference type="AlphaFoldDB" id="A0A8H4N9E7"/>
<reference evidence="5" key="1">
    <citation type="submission" date="2020-04" db="EMBL/GenBank/DDBJ databases">
        <title>Genome Assembly and Annotation of Botryosphaeria dothidea sdau 11-99, a Latent Pathogen of Apple Fruit Ring Rot in China.</title>
        <authorList>
            <person name="Yu C."/>
            <person name="Diao Y."/>
            <person name="Lu Q."/>
            <person name="Zhao J."/>
            <person name="Cui S."/>
            <person name="Peng C."/>
            <person name="He B."/>
            <person name="Liu H."/>
        </authorList>
    </citation>
    <scope>NUCLEOTIDE SEQUENCE [LARGE SCALE GENOMIC DNA]</scope>
    <source>
        <strain evidence="5">Sdau11-99</strain>
    </source>
</reference>
<evidence type="ECO:0000256" key="1">
    <source>
        <dbReference type="ARBA" id="ARBA00022603"/>
    </source>
</evidence>
<organism evidence="5 6">
    <name type="scientific">Botryosphaeria dothidea</name>
    <dbReference type="NCBI Taxonomy" id="55169"/>
    <lineage>
        <taxon>Eukaryota</taxon>
        <taxon>Fungi</taxon>
        <taxon>Dikarya</taxon>
        <taxon>Ascomycota</taxon>
        <taxon>Pezizomycotina</taxon>
        <taxon>Dothideomycetes</taxon>
        <taxon>Dothideomycetes incertae sedis</taxon>
        <taxon>Botryosphaeriales</taxon>
        <taxon>Botryosphaeriaceae</taxon>
        <taxon>Botryosphaeria</taxon>
    </lineage>
</organism>
<dbReference type="InterPro" id="IPR036390">
    <property type="entry name" value="WH_DNA-bd_sf"/>
</dbReference>
<dbReference type="GO" id="GO:0032259">
    <property type="term" value="P:methylation"/>
    <property type="evidence" value="ECO:0007669"/>
    <property type="project" value="UniProtKB-KW"/>
</dbReference>
<keyword evidence="6" id="KW-1185">Reference proteome</keyword>
<dbReference type="Gene3D" id="1.10.10.10">
    <property type="entry name" value="Winged helix-like DNA-binding domain superfamily/Winged helix DNA-binding domain"/>
    <property type="match status" value="1"/>
</dbReference>
<dbReference type="InterPro" id="IPR016461">
    <property type="entry name" value="COMT-like"/>
</dbReference>
<gene>
    <name evidence="5" type="ORF">GTA08_BOTSDO13675</name>
</gene>
<dbReference type="PANTHER" id="PTHR43712">
    <property type="entry name" value="PUTATIVE (AFU_ORTHOLOGUE AFUA_4G14580)-RELATED"/>
    <property type="match status" value="1"/>
</dbReference>
<dbReference type="SUPFAM" id="SSF46785">
    <property type="entry name" value="Winged helix' DNA-binding domain"/>
    <property type="match status" value="1"/>
</dbReference>
<evidence type="ECO:0000256" key="3">
    <source>
        <dbReference type="ARBA" id="ARBA00022691"/>
    </source>
</evidence>
<dbReference type="GO" id="GO:0008171">
    <property type="term" value="F:O-methyltransferase activity"/>
    <property type="evidence" value="ECO:0007669"/>
    <property type="project" value="InterPro"/>
</dbReference>
<evidence type="ECO:0000313" key="6">
    <source>
        <dbReference type="Proteomes" id="UP000572817"/>
    </source>
</evidence>
<dbReference type="Pfam" id="PF00891">
    <property type="entry name" value="Methyltransf_2"/>
    <property type="match status" value="1"/>
</dbReference>
<keyword evidence="1" id="KW-0489">Methyltransferase</keyword>
<dbReference type="EMBL" id="WWBZ02000013">
    <property type="protein sequence ID" value="KAF4310721.1"/>
    <property type="molecule type" value="Genomic_DNA"/>
</dbReference>
<feature type="domain" description="O-methyltransferase C-terminal" evidence="4">
    <location>
        <begin position="190"/>
        <end position="407"/>
    </location>
</feature>
<evidence type="ECO:0000256" key="2">
    <source>
        <dbReference type="ARBA" id="ARBA00022679"/>
    </source>
</evidence>
<dbReference type="Gene3D" id="3.40.50.150">
    <property type="entry name" value="Vaccinia Virus protein VP39"/>
    <property type="match status" value="1"/>
</dbReference>
<proteinExistence type="predicted"/>
<protein>
    <recommendedName>
        <fullName evidence="4">O-methyltransferase C-terminal domain-containing protein</fullName>
    </recommendedName>
</protein>
<accession>A0A8H4N9E7</accession>
<evidence type="ECO:0000259" key="4">
    <source>
        <dbReference type="Pfam" id="PF00891"/>
    </source>
</evidence>
<dbReference type="PANTHER" id="PTHR43712:SF5">
    <property type="entry name" value="O-METHYLTRANSFERASE ASQN-RELATED"/>
    <property type="match status" value="1"/>
</dbReference>
<dbReference type="InterPro" id="IPR001077">
    <property type="entry name" value="COMT_C"/>
</dbReference>
<dbReference type="OrthoDB" id="2410195at2759"/>
<dbReference type="SUPFAM" id="SSF53335">
    <property type="entry name" value="S-adenosyl-L-methionine-dependent methyltransferases"/>
    <property type="match status" value="1"/>
</dbReference>
<evidence type="ECO:0000313" key="5">
    <source>
        <dbReference type="EMBL" id="KAF4310721.1"/>
    </source>
</evidence>
<comment type="caution">
    <text evidence="5">The sequence shown here is derived from an EMBL/GenBank/DDBJ whole genome shotgun (WGS) entry which is preliminary data.</text>
</comment>
<dbReference type="Proteomes" id="UP000572817">
    <property type="component" value="Unassembled WGS sequence"/>
</dbReference>
<dbReference type="InterPro" id="IPR036388">
    <property type="entry name" value="WH-like_DNA-bd_sf"/>
</dbReference>
<sequence length="431" mass="47545">MLPQQESVDFVPALEALSGRIRENSSKLSWYIQSQNHLDASLYGSETTPKSPRHRDAQGWRHQLKQDALDLFRLASGPEEYIANLSINHQHTTCLRWLCRFRIFELIPAEGSVSYSNISIVASVSESHLKSVCRMAMTTGLFCEPEPNHVAHTATSLLLATNQDFAAWAKCVSEHMYASSSHLAQASEKSFRSGKPEHSAYSAAYGTETTFRDALRQDPKLARDFGGFLRATQSIYANDVEHVLDGFDWGSLRHARVVDVGSSSARMSTQLSEVFEALEIVVHTQPRSSSHIRAELEAAPSGIASRIAVEVNEGPLLKFGGAADVFVLRHMLHHFPEEIAVTLLGTLASCLNPGGTILIADLVLPQPGAMGSYDEGMIRARDLIHKELSNGETRYREDWERLVQKVGKGLSIAKLTTPLGSDLSLLELRVV</sequence>
<keyword evidence="2" id="KW-0808">Transferase</keyword>